<evidence type="ECO:0000256" key="1">
    <source>
        <dbReference type="SAM" id="MobiDB-lite"/>
    </source>
</evidence>
<organism evidence="3 4">
    <name type="scientific">Streptoalloteichus hindustanus</name>
    <dbReference type="NCBI Taxonomy" id="2017"/>
    <lineage>
        <taxon>Bacteria</taxon>
        <taxon>Bacillati</taxon>
        <taxon>Actinomycetota</taxon>
        <taxon>Actinomycetes</taxon>
        <taxon>Pseudonocardiales</taxon>
        <taxon>Pseudonocardiaceae</taxon>
        <taxon>Streptoalloteichus</taxon>
    </lineage>
</organism>
<reference evidence="3 4" key="1">
    <citation type="submission" date="2016-11" db="EMBL/GenBank/DDBJ databases">
        <authorList>
            <person name="Jaros S."/>
            <person name="Januszkiewicz K."/>
            <person name="Wedrychowicz H."/>
        </authorList>
    </citation>
    <scope>NUCLEOTIDE SEQUENCE [LARGE SCALE GENOMIC DNA]</scope>
    <source>
        <strain evidence="3 4">DSM 44523</strain>
    </source>
</reference>
<protein>
    <submittedName>
        <fullName evidence="3">Uncharacterized protein</fullName>
    </submittedName>
</protein>
<gene>
    <name evidence="3" type="ORF">SAMN05444320_110118</name>
</gene>
<keyword evidence="2" id="KW-0812">Transmembrane</keyword>
<dbReference type="EMBL" id="FQVN01000010">
    <property type="protein sequence ID" value="SHG58299.1"/>
    <property type="molecule type" value="Genomic_DNA"/>
</dbReference>
<feature type="compositionally biased region" description="Low complexity" evidence="1">
    <location>
        <begin position="145"/>
        <end position="177"/>
    </location>
</feature>
<feature type="transmembrane region" description="Helical" evidence="2">
    <location>
        <begin position="41"/>
        <end position="65"/>
    </location>
</feature>
<dbReference type="Proteomes" id="UP000184501">
    <property type="component" value="Unassembled WGS sequence"/>
</dbReference>
<evidence type="ECO:0000313" key="3">
    <source>
        <dbReference type="EMBL" id="SHG58299.1"/>
    </source>
</evidence>
<evidence type="ECO:0000256" key="2">
    <source>
        <dbReference type="SAM" id="Phobius"/>
    </source>
</evidence>
<keyword evidence="2" id="KW-1133">Transmembrane helix</keyword>
<keyword evidence="4" id="KW-1185">Reference proteome</keyword>
<name>A0A1M5L0K3_STRHI</name>
<sequence length="177" mass="16828">MVRERTALPRLAGGYGSALGFGVGVLTTTAAVAAGAAGAPLLGLTALAVAVFAVSAVTTLPGAVLTAAQCWGLHAGFVLGRAGAIAVDGPAARAAAVLLAAALLGTGLGRLWNGLAPARPAPPAPGSRFPERLPAPRTASPPGPVAAAAAPLVPDAVVPVSGEPGTGTATTPSPARS</sequence>
<accession>A0A1M5L0K3</accession>
<dbReference type="AlphaFoldDB" id="A0A1M5L0K3"/>
<evidence type="ECO:0000313" key="4">
    <source>
        <dbReference type="Proteomes" id="UP000184501"/>
    </source>
</evidence>
<dbReference type="RefSeq" id="WP_073488453.1">
    <property type="nucleotide sequence ID" value="NZ_FQVN01000010.1"/>
</dbReference>
<proteinExistence type="predicted"/>
<keyword evidence="2" id="KW-0472">Membrane</keyword>
<feature type="transmembrane region" description="Helical" evidence="2">
    <location>
        <begin position="12"/>
        <end position="35"/>
    </location>
</feature>
<feature type="region of interest" description="Disordered" evidence="1">
    <location>
        <begin position="119"/>
        <end position="177"/>
    </location>
</feature>